<proteinExistence type="predicted"/>
<evidence type="ECO:0000256" key="1">
    <source>
        <dbReference type="SAM" id="MobiDB-lite"/>
    </source>
</evidence>
<evidence type="ECO:0000256" key="2">
    <source>
        <dbReference type="SAM" id="SignalP"/>
    </source>
</evidence>
<dbReference type="Proteomes" id="UP001218218">
    <property type="component" value="Unassembled WGS sequence"/>
</dbReference>
<keyword evidence="2" id="KW-0732">Signal</keyword>
<sequence length="129" mass="13803">MPASCPLTTTIARSLLLVIAPTVLVQPPNFTLSPVSSRFTTWLLHGFLFPLKSSLLTSSDSGVRFPLIATLLLTMCSLHYYKPALSSPVPRVFWKSWHTAQGSQSNSAPARLEVSEGGGRCGGGVDSSQ</sequence>
<feature type="chain" id="PRO_5041922014" evidence="2">
    <location>
        <begin position="26"/>
        <end position="129"/>
    </location>
</feature>
<name>A0AAD6ZN58_9AGAR</name>
<dbReference type="AlphaFoldDB" id="A0AAD6ZN58"/>
<dbReference type="EMBL" id="JARIHO010000037">
    <property type="protein sequence ID" value="KAJ7330262.1"/>
    <property type="molecule type" value="Genomic_DNA"/>
</dbReference>
<organism evidence="3 4">
    <name type="scientific">Mycena albidolilacea</name>
    <dbReference type="NCBI Taxonomy" id="1033008"/>
    <lineage>
        <taxon>Eukaryota</taxon>
        <taxon>Fungi</taxon>
        <taxon>Dikarya</taxon>
        <taxon>Basidiomycota</taxon>
        <taxon>Agaricomycotina</taxon>
        <taxon>Agaricomycetes</taxon>
        <taxon>Agaricomycetidae</taxon>
        <taxon>Agaricales</taxon>
        <taxon>Marasmiineae</taxon>
        <taxon>Mycenaceae</taxon>
        <taxon>Mycena</taxon>
    </lineage>
</organism>
<feature type="region of interest" description="Disordered" evidence="1">
    <location>
        <begin position="101"/>
        <end position="129"/>
    </location>
</feature>
<evidence type="ECO:0000313" key="3">
    <source>
        <dbReference type="EMBL" id="KAJ7330262.1"/>
    </source>
</evidence>
<feature type="compositionally biased region" description="Gly residues" evidence="1">
    <location>
        <begin position="116"/>
        <end position="129"/>
    </location>
</feature>
<evidence type="ECO:0000313" key="4">
    <source>
        <dbReference type="Proteomes" id="UP001218218"/>
    </source>
</evidence>
<accession>A0AAD6ZN58</accession>
<reference evidence="3" key="1">
    <citation type="submission" date="2023-03" db="EMBL/GenBank/DDBJ databases">
        <title>Massive genome expansion in bonnet fungi (Mycena s.s.) driven by repeated elements and novel gene families across ecological guilds.</title>
        <authorList>
            <consortium name="Lawrence Berkeley National Laboratory"/>
            <person name="Harder C.B."/>
            <person name="Miyauchi S."/>
            <person name="Viragh M."/>
            <person name="Kuo A."/>
            <person name="Thoen E."/>
            <person name="Andreopoulos B."/>
            <person name="Lu D."/>
            <person name="Skrede I."/>
            <person name="Drula E."/>
            <person name="Henrissat B."/>
            <person name="Morin E."/>
            <person name="Kohler A."/>
            <person name="Barry K."/>
            <person name="LaButti K."/>
            <person name="Morin E."/>
            <person name="Salamov A."/>
            <person name="Lipzen A."/>
            <person name="Mereny Z."/>
            <person name="Hegedus B."/>
            <person name="Baldrian P."/>
            <person name="Stursova M."/>
            <person name="Weitz H."/>
            <person name="Taylor A."/>
            <person name="Grigoriev I.V."/>
            <person name="Nagy L.G."/>
            <person name="Martin F."/>
            <person name="Kauserud H."/>
        </authorList>
    </citation>
    <scope>NUCLEOTIDE SEQUENCE</scope>
    <source>
        <strain evidence="3">CBHHK002</strain>
    </source>
</reference>
<keyword evidence="4" id="KW-1185">Reference proteome</keyword>
<protein>
    <submittedName>
        <fullName evidence="3">Uncharacterized protein</fullName>
    </submittedName>
</protein>
<comment type="caution">
    <text evidence="3">The sequence shown here is derived from an EMBL/GenBank/DDBJ whole genome shotgun (WGS) entry which is preliminary data.</text>
</comment>
<feature type="signal peptide" evidence="2">
    <location>
        <begin position="1"/>
        <end position="25"/>
    </location>
</feature>
<gene>
    <name evidence="3" type="ORF">DFH08DRAFT_815182</name>
</gene>